<reference evidence="3 4" key="1">
    <citation type="submission" date="2021-06" db="EMBL/GenBank/DDBJ databases">
        <title>Leclercia pneumoniae sp. nov.</title>
        <authorList>
            <person name="Hoenemann M."/>
            <person name="Viehweger A."/>
            <person name="Dietze N."/>
        </authorList>
    </citation>
    <scope>NUCLEOTIDE SEQUENCE [LARGE SCALE GENOMIC DNA]</scope>
    <source>
        <strain evidence="4">49125</strain>
    </source>
</reference>
<sequence length="405" mass="43859">MIRITRTVKHSASGQNYINLYPALISLVEQHLPSGYKNLFARPHQASDGAIEWYSDINGQPVSLTALPVAEKEKAQALLQQKLVVIEQLYHRLAAANAAPAEVMQVLSLAARQPDERGVWVIDGQPVITAWSESPTAPVMPAAPVVNKGRRGLWLLLLVLLLLALLALFLLRGCVPAAKPPAPAAPAPLPVKQICPAERAKQQAPEMVLIFDASGSMAISMDATPDELRRLMQDKPVKNIEREPRRISLAHRSAKQVIDEVPKDMDISLVSAATCQQVFVSPALPFAQRNVLKQAIDKIQPVGKTALAEALEKAGKLVDGVDRDAIIVLITDGEETCGGDPCEVARQLKLKKPRLQVNVVDIMNTGAGNCIASNTGGAVYAVNNTHEFNEMMSQAIKEYIPEGCD</sequence>
<evidence type="ECO:0000313" key="4">
    <source>
        <dbReference type="Proteomes" id="UP000683497"/>
    </source>
</evidence>
<dbReference type="InterPro" id="IPR051266">
    <property type="entry name" value="CLCR"/>
</dbReference>
<evidence type="ECO:0000259" key="2">
    <source>
        <dbReference type="PROSITE" id="PS50234"/>
    </source>
</evidence>
<protein>
    <submittedName>
        <fullName evidence="3">VWA domain-containing protein</fullName>
    </submittedName>
</protein>
<dbReference type="PANTHER" id="PTHR10579">
    <property type="entry name" value="CALCIUM-ACTIVATED CHLORIDE CHANNEL REGULATOR"/>
    <property type="match status" value="1"/>
</dbReference>
<dbReference type="PROSITE" id="PS50234">
    <property type="entry name" value="VWFA"/>
    <property type="match status" value="1"/>
</dbReference>
<dbReference type="Pfam" id="PF13519">
    <property type="entry name" value="VWA_2"/>
    <property type="match status" value="1"/>
</dbReference>
<feature type="domain" description="VWFA" evidence="2">
    <location>
        <begin position="206"/>
        <end position="396"/>
    </location>
</feature>
<dbReference type="InterPro" id="IPR002035">
    <property type="entry name" value="VWF_A"/>
</dbReference>
<dbReference type="Proteomes" id="UP000683497">
    <property type="component" value="Chromosome"/>
</dbReference>
<proteinExistence type="predicted"/>
<dbReference type="InterPro" id="IPR036465">
    <property type="entry name" value="vWFA_dom_sf"/>
</dbReference>
<dbReference type="EMBL" id="CP076838">
    <property type="protein sequence ID" value="QWW79116.1"/>
    <property type="molecule type" value="Genomic_DNA"/>
</dbReference>
<gene>
    <name evidence="3" type="ORF">KQ929_18060</name>
</gene>
<dbReference type="SUPFAM" id="SSF53300">
    <property type="entry name" value="vWA-like"/>
    <property type="match status" value="1"/>
</dbReference>
<dbReference type="PANTHER" id="PTHR10579:SF43">
    <property type="entry name" value="ZINC FINGER (C3HC4-TYPE RING FINGER) FAMILY PROTEIN"/>
    <property type="match status" value="1"/>
</dbReference>
<evidence type="ECO:0000256" key="1">
    <source>
        <dbReference type="SAM" id="Phobius"/>
    </source>
</evidence>
<keyword evidence="4" id="KW-1185">Reference proteome</keyword>
<keyword evidence="1" id="KW-0812">Transmembrane</keyword>
<organism evidence="3 4">
    <name type="scientific">Leclercia pneumoniae</name>
    <dbReference type="NCBI Taxonomy" id="2815358"/>
    <lineage>
        <taxon>Bacteria</taxon>
        <taxon>Pseudomonadati</taxon>
        <taxon>Pseudomonadota</taxon>
        <taxon>Gammaproteobacteria</taxon>
        <taxon>Enterobacterales</taxon>
        <taxon>Enterobacteriaceae</taxon>
        <taxon>Leclercia</taxon>
    </lineage>
</organism>
<name>A0ABX8JTZ0_9ENTR</name>
<keyword evidence="1" id="KW-0472">Membrane</keyword>
<dbReference type="SMART" id="SM00327">
    <property type="entry name" value="VWA"/>
    <property type="match status" value="1"/>
</dbReference>
<feature type="transmembrane region" description="Helical" evidence="1">
    <location>
        <begin position="153"/>
        <end position="171"/>
    </location>
</feature>
<keyword evidence="1" id="KW-1133">Transmembrane helix</keyword>
<evidence type="ECO:0000313" key="3">
    <source>
        <dbReference type="EMBL" id="QWW79116.1"/>
    </source>
</evidence>
<accession>A0ABX8JTZ0</accession>
<dbReference type="Gene3D" id="3.40.50.410">
    <property type="entry name" value="von Willebrand factor, type A domain"/>
    <property type="match status" value="1"/>
</dbReference>
<dbReference type="RefSeq" id="WP_207292915.1">
    <property type="nucleotide sequence ID" value="NZ_CP071383.1"/>
</dbReference>